<name>A0A3B1JFF8_ASTMX</name>
<dbReference type="InterPro" id="IPR003616">
    <property type="entry name" value="Post-SET_dom"/>
</dbReference>
<evidence type="ECO:0000256" key="1">
    <source>
        <dbReference type="SAM" id="MobiDB-lite"/>
    </source>
</evidence>
<reference evidence="3" key="4">
    <citation type="submission" date="2025-09" db="UniProtKB">
        <authorList>
            <consortium name="Ensembl"/>
        </authorList>
    </citation>
    <scope>IDENTIFICATION</scope>
</reference>
<proteinExistence type="predicted"/>
<reference evidence="3" key="3">
    <citation type="submission" date="2025-08" db="UniProtKB">
        <authorList>
            <consortium name="Ensembl"/>
        </authorList>
    </citation>
    <scope>IDENTIFICATION</scope>
</reference>
<dbReference type="Ensembl" id="ENSAMXT00000056985.1">
    <property type="protein sequence ID" value="ENSAMXP00000041048.1"/>
    <property type="gene ID" value="ENSAMXG00000040945.1"/>
</dbReference>
<sequence>TVCKCGAPNCSGFLGVRSSLSLAKMSASAVEMGGRWFFVSQKSSTVAKCCLCAWFVLQGVGSVLGTSVTSVDKNQPPSARCAPALTVWSIEMACSSSPSWTGVCPAASTTRVALIPWSQERSGNTHQSKPPPTPPKPSP</sequence>
<feature type="compositionally biased region" description="Pro residues" evidence="1">
    <location>
        <begin position="129"/>
        <end position="139"/>
    </location>
</feature>
<dbReference type="InParanoid" id="A0A3B1JFF8"/>
<organism evidence="3 4">
    <name type="scientific">Astyanax mexicanus</name>
    <name type="common">Blind cave fish</name>
    <name type="synonym">Astyanax fasciatus mexicanus</name>
    <dbReference type="NCBI Taxonomy" id="7994"/>
    <lineage>
        <taxon>Eukaryota</taxon>
        <taxon>Metazoa</taxon>
        <taxon>Chordata</taxon>
        <taxon>Craniata</taxon>
        <taxon>Vertebrata</taxon>
        <taxon>Euteleostomi</taxon>
        <taxon>Actinopterygii</taxon>
        <taxon>Neopterygii</taxon>
        <taxon>Teleostei</taxon>
        <taxon>Ostariophysi</taxon>
        <taxon>Characiformes</taxon>
        <taxon>Characoidei</taxon>
        <taxon>Acestrorhamphidae</taxon>
        <taxon>Acestrorhamphinae</taxon>
        <taxon>Astyanax</taxon>
    </lineage>
</organism>
<accession>A0A3B1JFF8</accession>
<dbReference type="AlphaFoldDB" id="A0A3B1JFF8"/>
<protein>
    <recommendedName>
        <fullName evidence="2">Post-SET domain-containing protein</fullName>
    </recommendedName>
</protein>
<reference evidence="4" key="1">
    <citation type="submission" date="2013-03" db="EMBL/GenBank/DDBJ databases">
        <authorList>
            <person name="Jeffery W."/>
            <person name="Warren W."/>
            <person name="Wilson R.K."/>
        </authorList>
    </citation>
    <scope>NUCLEOTIDE SEQUENCE</scope>
    <source>
        <strain evidence="4">female</strain>
    </source>
</reference>
<evidence type="ECO:0000313" key="3">
    <source>
        <dbReference type="Ensembl" id="ENSAMXP00000041048.1"/>
    </source>
</evidence>
<evidence type="ECO:0000313" key="4">
    <source>
        <dbReference type="Proteomes" id="UP000018467"/>
    </source>
</evidence>
<dbReference type="Proteomes" id="UP000018467">
    <property type="component" value="Unassembled WGS sequence"/>
</dbReference>
<reference evidence="4" key="2">
    <citation type="journal article" date="2014" name="Nat. Commun.">
        <title>The cavefish genome reveals candidate genes for eye loss.</title>
        <authorList>
            <person name="McGaugh S.E."/>
            <person name="Gross J.B."/>
            <person name="Aken B."/>
            <person name="Blin M."/>
            <person name="Borowsky R."/>
            <person name="Chalopin D."/>
            <person name="Hinaux H."/>
            <person name="Jeffery W.R."/>
            <person name="Keene A."/>
            <person name="Ma L."/>
            <person name="Minx P."/>
            <person name="Murphy D."/>
            <person name="O'Quin K.E."/>
            <person name="Retaux S."/>
            <person name="Rohner N."/>
            <person name="Searle S.M."/>
            <person name="Stahl B.A."/>
            <person name="Tabin C."/>
            <person name="Volff J.N."/>
            <person name="Yoshizawa M."/>
            <person name="Warren W.C."/>
        </authorList>
    </citation>
    <scope>NUCLEOTIDE SEQUENCE [LARGE SCALE GENOMIC DNA]</scope>
    <source>
        <strain evidence="4">female</strain>
    </source>
</reference>
<dbReference type="Bgee" id="ENSAMXG00000040945">
    <property type="expression patterns" value="Expressed in testis and 14 other cell types or tissues"/>
</dbReference>
<keyword evidence="4" id="KW-1185">Reference proteome</keyword>
<evidence type="ECO:0000259" key="2">
    <source>
        <dbReference type="PROSITE" id="PS50868"/>
    </source>
</evidence>
<feature type="region of interest" description="Disordered" evidence="1">
    <location>
        <begin position="118"/>
        <end position="139"/>
    </location>
</feature>
<feature type="domain" description="Post-SET" evidence="2">
    <location>
        <begin position="3"/>
        <end position="15"/>
    </location>
</feature>
<dbReference type="PROSITE" id="PS50868">
    <property type="entry name" value="POST_SET"/>
    <property type="match status" value="1"/>
</dbReference>